<dbReference type="OrthoDB" id="1495084at2"/>
<keyword evidence="1" id="KW-0812">Transmembrane</keyword>
<keyword evidence="1" id="KW-0472">Membrane</keyword>
<dbReference type="AlphaFoldDB" id="A0A367GRU7"/>
<dbReference type="EMBL" id="QGDC01000003">
    <property type="protein sequence ID" value="RCH55441.1"/>
    <property type="molecule type" value="Genomic_DNA"/>
</dbReference>
<name>A0A367GRU7_9SPHI</name>
<accession>A0A367GRU7</accession>
<organism evidence="2 3">
    <name type="scientific">Mucilaginibacter hurinus</name>
    <dbReference type="NCBI Taxonomy" id="2201324"/>
    <lineage>
        <taxon>Bacteria</taxon>
        <taxon>Pseudomonadati</taxon>
        <taxon>Bacteroidota</taxon>
        <taxon>Sphingobacteriia</taxon>
        <taxon>Sphingobacteriales</taxon>
        <taxon>Sphingobacteriaceae</taxon>
        <taxon>Mucilaginibacter</taxon>
    </lineage>
</organism>
<protein>
    <recommendedName>
        <fullName evidence="4">CcoQ/FixQ family Cbb3-type cytochrome c oxidase assembly chaperone</fullName>
    </recommendedName>
</protein>
<evidence type="ECO:0008006" key="4">
    <source>
        <dbReference type="Google" id="ProtNLM"/>
    </source>
</evidence>
<dbReference type="RefSeq" id="WP_114004357.1">
    <property type="nucleotide sequence ID" value="NZ_QGDC01000003.1"/>
</dbReference>
<dbReference type="Proteomes" id="UP000253209">
    <property type="component" value="Unassembled WGS sequence"/>
</dbReference>
<evidence type="ECO:0000313" key="3">
    <source>
        <dbReference type="Proteomes" id="UP000253209"/>
    </source>
</evidence>
<proteinExistence type="predicted"/>
<comment type="caution">
    <text evidence="2">The sequence shown here is derived from an EMBL/GenBank/DDBJ whole genome shotgun (WGS) entry which is preliminary data.</text>
</comment>
<evidence type="ECO:0000256" key="1">
    <source>
        <dbReference type="SAM" id="Phobius"/>
    </source>
</evidence>
<feature type="transmembrane region" description="Helical" evidence="1">
    <location>
        <begin position="14"/>
        <end position="35"/>
    </location>
</feature>
<evidence type="ECO:0000313" key="2">
    <source>
        <dbReference type="EMBL" id="RCH55441.1"/>
    </source>
</evidence>
<keyword evidence="3" id="KW-1185">Reference proteome</keyword>
<sequence>MFKQFIKDINGDQVYLIISLAMFMMFFLTVAFLLIRIKKNHTNYMSDLPLADSITQPENQLL</sequence>
<gene>
    <name evidence="2" type="ORF">DJ568_05980</name>
</gene>
<reference evidence="2 3" key="1">
    <citation type="submission" date="2018-05" db="EMBL/GenBank/DDBJ databases">
        <title>Mucilaginibacter hurinus sp. nov., isolated from briquette warehouse soil.</title>
        <authorList>
            <person name="Choi L."/>
        </authorList>
    </citation>
    <scope>NUCLEOTIDE SEQUENCE [LARGE SCALE GENOMIC DNA]</scope>
    <source>
        <strain evidence="2 3">ZR32</strain>
    </source>
</reference>
<keyword evidence="1" id="KW-1133">Transmembrane helix</keyword>